<feature type="region of interest" description="Disordered" evidence="1">
    <location>
        <begin position="290"/>
        <end position="334"/>
    </location>
</feature>
<comment type="caution">
    <text evidence="2">The sequence shown here is derived from an EMBL/GenBank/DDBJ whole genome shotgun (WGS) entry which is preliminary data.</text>
</comment>
<feature type="compositionally biased region" description="Polar residues" evidence="1">
    <location>
        <begin position="228"/>
        <end position="237"/>
    </location>
</feature>
<dbReference type="EMBL" id="JAQJZL010000005">
    <property type="protein sequence ID" value="KAJ6041250.1"/>
    <property type="molecule type" value="Genomic_DNA"/>
</dbReference>
<sequence>MPSQINSPAILHLRDFIDSVGPDPSRPEQGLALQIEVSLHLPFQTNLYSDDVELNELPATIHFFASSSNPQSYEPNKFIYAWGSFLAYVNPDGALHLILHAHEVDCHPGDHSESHTYNMHCPEAALPTVSLLGIVRSGGGQLNNGSTLLHYDLETNVYDLSNKATVTFTVSVYFRNGNRWAKFPVLSRQSRIFITGRIFGITTNTPQLAIGVDDVYFIPNLSSIMTAPATPTSSVGKQKQADRWNRRANPTTPIKRPRTLTSSSDSQPQDDDMQTSVSSEALIQIESELYDESIEKDTTADQLTRLEDGSAADTILPGRRPKRSRKFSKLDSPL</sequence>
<reference evidence="2" key="1">
    <citation type="journal article" date="2023" name="IMA Fungus">
        <title>Comparative genomic study of the Penicillium genus elucidates a diverse pangenome and 15 lateral gene transfer events.</title>
        <authorList>
            <person name="Petersen C."/>
            <person name="Sorensen T."/>
            <person name="Nielsen M.R."/>
            <person name="Sondergaard T.E."/>
            <person name="Sorensen J.L."/>
            <person name="Fitzpatrick D.A."/>
            <person name="Frisvad J.C."/>
            <person name="Nielsen K.L."/>
        </authorList>
    </citation>
    <scope>NUCLEOTIDE SEQUENCE</scope>
    <source>
        <strain evidence="2">IBT 15450</strain>
    </source>
</reference>
<reference evidence="2" key="2">
    <citation type="submission" date="2023-01" db="EMBL/GenBank/DDBJ databases">
        <authorList>
            <person name="Petersen C."/>
        </authorList>
    </citation>
    <scope>NUCLEOTIDE SEQUENCE</scope>
    <source>
        <strain evidence="2">IBT 15450</strain>
    </source>
</reference>
<accession>A0AAD6N894</accession>
<evidence type="ECO:0000313" key="3">
    <source>
        <dbReference type="Proteomes" id="UP001219568"/>
    </source>
</evidence>
<feature type="compositionally biased region" description="Basic and acidic residues" evidence="1">
    <location>
        <begin position="293"/>
        <end position="308"/>
    </location>
</feature>
<dbReference type="Proteomes" id="UP001219568">
    <property type="component" value="Unassembled WGS sequence"/>
</dbReference>
<protein>
    <submittedName>
        <fullName evidence="2">Uncharacterized protein</fullName>
    </submittedName>
</protein>
<evidence type="ECO:0000256" key="1">
    <source>
        <dbReference type="SAM" id="MobiDB-lite"/>
    </source>
</evidence>
<keyword evidence="3" id="KW-1185">Reference proteome</keyword>
<feature type="region of interest" description="Disordered" evidence="1">
    <location>
        <begin position="228"/>
        <end position="277"/>
    </location>
</feature>
<evidence type="ECO:0000313" key="2">
    <source>
        <dbReference type="EMBL" id="KAJ6041250.1"/>
    </source>
</evidence>
<gene>
    <name evidence="2" type="ORF">N7460_006640</name>
</gene>
<proteinExistence type="predicted"/>
<organism evidence="2 3">
    <name type="scientific">Penicillium canescens</name>
    <dbReference type="NCBI Taxonomy" id="5083"/>
    <lineage>
        <taxon>Eukaryota</taxon>
        <taxon>Fungi</taxon>
        <taxon>Dikarya</taxon>
        <taxon>Ascomycota</taxon>
        <taxon>Pezizomycotina</taxon>
        <taxon>Eurotiomycetes</taxon>
        <taxon>Eurotiomycetidae</taxon>
        <taxon>Eurotiales</taxon>
        <taxon>Aspergillaceae</taxon>
        <taxon>Penicillium</taxon>
    </lineage>
</organism>
<dbReference type="AlphaFoldDB" id="A0AAD6N894"/>
<name>A0AAD6N894_PENCN</name>